<dbReference type="SUPFAM" id="SSF52540">
    <property type="entry name" value="P-loop containing nucleoside triphosphate hydrolases"/>
    <property type="match status" value="2"/>
</dbReference>
<keyword evidence="2 3" id="KW-0067">ATP-binding</keyword>
<keyword evidence="4" id="KW-0812">Transmembrane</keyword>
<evidence type="ECO:0000313" key="6">
    <source>
        <dbReference type="EMBL" id="OZG63838.1"/>
    </source>
</evidence>
<feature type="domain" description="FtsK" evidence="5">
    <location>
        <begin position="147"/>
        <end position="330"/>
    </location>
</feature>
<accession>A0A261FXK6</accession>
<dbReference type="CDD" id="cd01127">
    <property type="entry name" value="TrwB_TraG_TraD_VirD4"/>
    <property type="match status" value="1"/>
</dbReference>
<evidence type="ECO:0000256" key="3">
    <source>
        <dbReference type="PROSITE-ProRule" id="PRU00289"/>
    </source>
</evidence>
<dbReference type="GO" id="GO:0005524">
    <property type="term" value="F:ATP binding"/>
    <property type="evidence" value="ECO:0007669"/>
    <property type="project" value="UniProtKB-UniRule"/>
</dbReference>
<dbReference type="PANTHER" id="PTHR22683">
    <property type="entry name" value="SPORULATION PROTEIN RELATED"/>
    <property type="match status" value="1"/>
</dbReference>
<dbReference type="Pfam" id="PF01580">
    <property type="entry name" value="FtsK_SpoIIIE"/>
    <property type="match status" value="1"/>
</dbReference>
<dbReference type="InterPro" id="IPR050206">
    <property type="entry name" value="FtsK/SpoIIIE/SftA"/>
</dbReference>
<keyword evidence="1 3" id="KW-0547">Nucleotide-binding</keyword>
<gene>
    <name evidence="6" type="ORF">BHAP_1557</name>
</gene>
<dbReference type="Gene3D" id="3.40.50.300">
    <property type="entry name" value="P-loop containing nucleotide triphosphate hydrolases"/>
    <property type="match status" value="1"/>
</dbReference>
<feature type="transmembrane region" description="Helical" evidence="4">
    <location>
        <begin position="20"/>
        <end position="39"/>
    </location>
</feature>
<sequence length="625" mass="67798">MAKRLVPKQQRRRVHDRLAIIAAAAPIAAQFIMLVAMLVERRWMFAMMVVPGLIGCAASAALMAVRASNTTGGIDESGQINTVDTSYNSADTVSEKDSAQIFTAIDCPSWQTLALPPISVEPLRWRHIVRMWLHKPSLDVALGMGVSDVFRLDLARHGPHAMVAGTTGSGKSVLLQTWCIALACRNPPTRLNFVFLDFKGGAAFDQLARLPHVVGNVCDLDLAHATRALHALEAELQRRERIVAEHRCGDVRYLAEPPPRLIIMVDEFHALRSQLPDYVDRLVRIASLGRSLGMHLVACTQNPAGQISADMKANIAVNICLRVRDSMQSSELLGSTAAAGISPSLPGAAYCADGETMSPFICAQTRDMDALVDAVCSAQHFCGFPSQQRLFSPPLPKIARLEAADVIALTSDDRKNAVHANDADIRVPFALGDDGVNVNLTRLLLRGNIAIIGQHGRGRTTVLATIAAMLRSMPGIRLRHAYRSVRGMTVENVRQSVSITVNVTNTAPPPYPRTIWLVDDADELLDPLSSDALCAEFSQALHDPRVTVVFTVTSSRYVRVPEHGTTRIVFPTGDRSVDLMDGIPAEILARFAATDADIPGRAVLVERGHAMPVQCIVLQSVSESS</sequence>
<dbReference type="InterPro" id="IPR027417">
    <property type="entry name" value="P-loop_NTPase"/>
</dbReference>
<organism evidence="6 7">
    <name type="scientific">Bifidobacterium hapali</name>
    <dbReference type="NCBI Taxonomy" id="1630172"/>
    <lineage>
        <taxon>Bacteria</taxon>
        <taxon>Bacillati</taxon>
        <taxon>Actinomycetota</taxon>
        <taxon>Actinomycetes</taxon>
        <taxon>Bifidobacteriales</taxon>
        <taxon>Bifidobacteriaceae</taxon>
        <taxon>Bifidobacterium</taxon>
    </lineage>
</organism>
<dbReference type="Proteomes" id="UP000216074">
    <property type="component" value="Unassembled WGS sequence"/>
</dbReference>
<evidence type="ECO:0000256" key="2">
    <source>
        <dbReference type="ARBA" id="ARBA00022840"/>
    </source>
</evidence>
<keyword evidence="4" id="KW-0472">Membrane</keyword>
<dbReference type="GO" id="GO:0003677">
    <property type="term" value="F:DNA binding"/>
    <property type="evidence" value="ECO:0007669"/>
    <property type="project" value="InterPro"/>
</dbReference>
<dbReference type="PANTHER" id="PTHR22683:SF1">
    <property type="entry name" value="TYPE VII SECRETION SYSTEM PROTEIN ESSC"/>
    <property type="match status" value="1"/>
</dbReference>
<keyword evidence="7" id="KW-1185">Reference proteome</keyword>
<feature type="binding site" evidence="3">
    <location>
        <begin position="165"/>
        <end position="172"/>
    </location>
    <ligand>
        <name>ATP</name>
        <dbReference type="ChEBI" id="CHEBI:30616"/>
    </ligand>
</feature>
<protein>
    <submittedName>
        <fullName evidence="6">DNA segregation ATPase and related proteins (FtsK/SpoIIIE family)</fullName>
    </submittedName>
</protein>
<dbReference type="EMBL" id="MWWY01000028">
    <property type="protein sequence ID" value="OZG63838.1"/>
    <property type="molecule type" value="Genomic_DNA"/>
</dbReference>
<evidence type="ECO:0000259" key="5">
    <source>
        <dbReference type="PROSITE" id="PS50901"/>
    </source>
</evidence>
<evidence type="ECO:0000256" key="1">
    <source>
        <dbReference type="ARBA" id="ARBA00022741"/>
    </source>
</evidence>
<reference evidence="6 7" key="1">
    <citation type="journal article" date="2017" name="BMC Genomics">
        <title>Comparative genomic and phylogenomic analyses of the Bifidobacteriaceae family.</title>
        <authorList>
            <person name="Lugli G.A."/>
            <person name="Milani C."/>
            <person name="Turroni F."/>
            <person name="Duranti S."/>
            <person name="Mancabelli L."/>
            <person name="Mangifesta M."/>
            <person name="Ferrario C."/>
            <person name="Modesto M."/>
            <person name="Mattarelli P."/>
            <person name="Jiri K."/>
            <person name="van Sinderen D."/>
            <person name="Ventura M."/>
        </authorList>
    </citation>
    <scope>NUCLEOTIDE SEQUENCE [LARGE SCALE GENOMIC DNA]</scope>
    <source>
        <strain evidence="6 7">DSM 100202</strain>
    </source>
</reference>
<dbReference type="PROSITE" id="PS50901">
    <property type="entry name" value="FTSK"/>
    <property type="match status" value="1"/>
</dbReference>
<name>A0A261FXK6_9BIFI</name>
<dbReference type="InterPro" id="IPR003593">
    <property type="entry name" value="AAA+_ATPase"/>
</dbReference>
<comment type="caution">
    <text evidence="6">The sequence shown here is derived from an EMBL/GenBank/DDBJ whole genome shotgun (WGS) entry which is preliminary data.</text>
</comment>
<keyword evidence="4" id="KW-1133">Transmembrane helix</keyword>
<dbReference type="SMART" id="SM00382">
    <property type="entry name" value="AAA"/>
    <property type="match status" value="2"/>
</dbReference>
<dbReference type="InterPro" id="IPR002543">
    <property type="entry name" value="FtsK_dom"/>
</dbReference>
<dbReference type="AlphaFoldDB" id="A0A261FXK6"/>
<evidence type="ECO:0000313" key="7">
    <source>
        <dbReference type="Proteomes" id="UP000216074"/>
    </source>
</evidence>
<proteinExistence type="predicted"/>
<evidence type="ECO:0000256" key="4">
    <source>
        <dbReference type="SAM" id="Phobius"/>
    </source>
</evidence>